<dbReference type="EMBL" id="GBRH01250775">
    <property type="protein sequence ID" value="JAD47120.1"/>
    <property type="molecule type" value="Transcribed_RNA"/>
</dbReference>
<dbReference type="AlphaFoldDB" id="A0A0A9ADW3"/>
<protein>
    <submittedName>
        <fullName evidence="1">Uncharacterized protein</fullName>
    </submittedName>
</protein>
<evidence type="ECO:0000313" key="1">
    <source>
        <dbReference type="EMBL" id="JAD47120.1"/>
    </source>
</evidence>
<accession>A0A0A9ADW3</accession>
<name>A0A0A9ADW3_ARUDO</name>
<sequence>MVTGCNIKKLYALITDCIFLSLDATRCLPKY</sequence>
<proteinExistence type="predicted"/>
<reference evidence="1" key="1">
    <citation type="submission" date="2014-09" db="EMBL/GenBank/DDBJ databases">
        <authorList>
            <person name="Magalhaes I.L.F."/>
            <person name="Oliveira U."/>
            <person name="Santos F.R."/>
            <person name="Vidigal T.H.D.A."/>
            <person name="Brescovit A.D."/>
            <person name="Santos A.J."/>
        </authorList>
    </citation>
    <scope>NUCLEOTIDE SEQUENCE</scope>
    <source>
        <tissue evidence="1">Shoot tissue taken approximately 20 cm above the soil surface</tissue>
    </source>
</reference>
<reference evidence="1" key="2">
    <citation type="journal article" date="2015" name="Data Brief">
        <title>Shoot transcriptome of the giant reed, Arundo donax.</title>
        <authorList>
            <person name="Barrero R.A."/>
            <person name="Guerrero F.D."/>
            <person name="Moolhuijzen P."/>
            <person name="Goolsby J.A."/>
            <person name="Tidwell J."/>
            <person name="Bellgard S.E."/>
            <person name="Bellgard M.I."/>
        </authorList>
    </citation>
    <scope>NUCLEOTIDE SEQUENCE</scope>
    <source>
        <tissue evidence="1">Shoot tissue taken approximately 20 cm above the soil surface</tissue>
    </source>
</reference>
<organism evidence="1">
    <name type="scientific">Arundo donax</name>
    <name type="common">Giant reed</name>
    <name type="synonym">Donax arundinaceus</name>
    <dbReference type="NCBI Taxonomy" id="35708"/>
    <lineage>
        <taxon>Eukaryota</taxon>
        <taxon>Viridiplantae</taxon>
        <taxon>Streptophyta</taxon>
        <taxon>Embryophyta</taxon>
        <taxon>Tracheophyta</taxon>
        <taxon>Spermatophyta</taxon>
        <taxon>Magnoliopsida</taxon>
        <taxon>Liliopsida</taxon>
        <taxon>Poales</taxon>
        <taxon>Poaceae</taxon>
        <taxon>PACMAD clade</taxon>
        <taxon>Arundinoideae</taxon>
        <taxon>Arundineae</taxon>
        <taxon>Arundo</taxon>
    </lineage>
</organism>